<dbReference type="Gene3D" id="2.60.40.10">
    <property type="entry name" value="Immunoglobulins"/>
    <property type="match status" value="1"/>
</dbReference>
<dbReference type="SUPFAM" id="SSF49299">
    <property type="entry name" value="PKD domain"/>
    <property type="match status" value="1"/>
</dbReference>
<dbReference type="InterPro" id="IPR002884">
    <property type="entry name" value="P_dom"/>
</dbReference>
<dbReference type="SUPFAM" id="SSF49785">
    <property type="entry name" value="Galactose-binding domain-like"/>
    <property type="match status" value="1"/>
</dbReference>
<keyword evidence="1" id="KW-0645">Protease</keyword>
<evidence type="ECO:0000256" key="1">
    <source>
        <dbReference type="ARBA" id="ARBA00022670"/>
    </source>
</evidence>
<evidence type="ECO:0000313" key="8">
    <source>
        <dbReference type="EMBL" id="TDY14367.1"/>
    </source>
</evidence>
<proteinExistence type="predicted"/>
<gene>
    <name evidence="8" type="ORF">A8975_0978</name>
</gene>
<keyword evidence="4" id="KW-0732">Signal</keyword>
<feature type="domain" description="P/Homo B" evidence="7">
    <location>
        <begin position="271"/>
        <end position="452"/>
    </location>
</feature>
<evidence type="ECO:0000259" key="6">
    <source>
        <dbReference type="PROSITE" id="PS50093"/>
    </source>
</evidence>
<dbReference type="InterPro" id="IPR008979">
    <property type="entry name" value="Galactose-bd-like_sf"/>
</dbReference>
<sequence>MKKITFLILFIFSFTAYSQDVSMQNGTVSQCSGTFYDSGGASGPYSSNETLVFTICPENPGQLVQLNFTAFNTQLGADIMTIYNGDSTASPAFGTFDGVNNPGFVSATESNPTGCLTIEFTSDGSGTTTGWAADISCLTPCQVITSQIDSATPAPNGDGYIRVCPNEEITLTGSGNFEFDGTGATYEWDLGDGNTIAGQTATFSYATPGVYIVNLDIRDANTSVDPDGCPNTNLINQVIQVATEPDFTGTQAAESTICFGESTTIEGVVNAVPFINDCTPPVSGTTFLPDGSGAVYETCITVDCFDSAQTLTDPNQLLNVCVNMEHSYSGDLDITIISPNGQEADLFTQAGGGTYFGGANDDGSNTPGVGADYCFSMSGTVLLENAPTITAGSNPPGNSWAPGTYLPVESFASLVGSPLNGDWCIRIVDNLAIDNGYVFSWGMNFDPNIQPPELSFTPVITSEAWDADPSITNTAGNVITVQPATEGTHCYTYRVTDDFGCEYTEQVCINVLPEIVTDPANDLFICDTGVPPYIFDLSSNTPVVLASSPIPGDMVVTYHETAFDADDDTNAIANPGAYSGTDGQVIYIRIEYLTSDCYEILTFTLNVSGQPIINPVLDLEVCDDDSNDGFEGFDLTVQDLGVLGAQPSTDFVVTYYTSFADADSGSNALVSPYTNTVNPQPIYVRVESAGDSNCYIASPLPVFNLVVNYRAIATEPSDMVVCDD</sequence>
<dbReference type="PROSITE" id="PS51829">
    <property type="entry name" value="P_HOMO_B"/>
    <property type="match status" value="1"/>
</dbReference>
<keyword evidence="2" id="KW-0378">Hydrolase</keyword>
<dbReference type="Pfam" id="PF00431">
    <property type="entry name" value="CUB"/>
    <property type="match status" value="1"/>
</dbReference>
<dbReference type="SMART" id="SM00042">
    <property type="entry name" value="CUB"/>
    <property type="match status" value="1"/>
</dbReference>
<evidence type="ECO:0000256" key="3">
    <source>
        <dbReference type="ARBA" id="ARBA00023157"/>
    </source>
</evidence>
<reference evidence="8 9" key="1">
    <citation type="submission" date="2019-03" db="EMBL/GenBank/DDBJ databases">
        <title>Genomic Encyclopedia of Type Strains, Phase III (KMG-III): the genomes of soil and plant-associated and newly described type strains.</title>
        <authorList>
            <person name="Whitman W."/>
        </authorList>
    </citation>
    <scope>NUCLEOTIDE SEQUENCE [LARGE SCALE GENOMIC DNA]</scope>
    <source>
        <strain evidence="8 9">CGMCC 1.10957</strain>
    </source>
</reference>
<accession>A0ABY2GA60</accession>
<protein>
    <submittedName>
        <fullName evidence="8">Proprotein convertase P-domain-containing protein</fullName>
    </submittedName>
</protein>
<evidence type="ECO:0000259" key="7">
    <source>
        <dbReference type="PROSITE" id="PS51829"/>
    </source>
</evidence>
<dbReference type="RefSeq" id="WP_134198850.1">
    <property type="nucleotide sequence ID" value="NZ_SOQZ01000001.1"/>
</dbReference>
<dbReference type="InterPro" id="IPR035914">
    <property type="entry name" value="Sperma_CUB_dom_sf"/>
</dbReference>
<organism evidence="8 9">
    <name type="scientific">Meridianimaribacter flavus</name>
    <dbReference type="NCBI Taxonomy" id="571115"/>
    <lineage>
        <taxon>Bacteria</taxon>
        <taxon>Pseudomonadati</taxon>
        <taxon>Bacteroidota</taxon>
        <taxon>Flavobacteriia</taxon>
        <taxon>Flavobacteriales</taxon>
        <taxon>Flavobacteriaceae</taxon>
        <taxon>Meridianimaribacter</taxon>
    </lineage>
</organism>
<evidence type="ECO:0000259" key="5">
    <source>
        <dbReference type="PROSITE" id="PS01180"/>
    </source>
</evidence>
<dbReference type="EMBL" id="SOQZ01000001">
    <property type="protein sequence ID" value="TDY14367.1"/>
    <property type="molecule type" value="Genomic_DNA"/>
</dbReference>
<keyword evidence="9" id="KW-1185">Reference proteome</keyword>
<dbReference type="InterPro" id="IPR013783">
    <property type="entry name" value="Ig-like_fold"/>
</dbReference>
<dbReference type="CDD" id="cd00041">
    <property type="entry name" value="CUB"/>
    <property type="match status" value="1"/>
</dbReference>
<keyword evidence="3" id="KW-1015">Disulfide bond</keyword>
<comment type="caution">
    <text evidence="8">The sequence shown here is derived from an EMBL/GenBank/DDBJ whole genome shotgun (WGS) entry which is preliminary data.</text>
</comment>
<dbReference type="Proteomes" id="UP000294930">
    <property type="component" value="Unassembled WGS sequence"/>
</dbReference>
<evidence type="ECO:0000256" key="4">
    <source>
        <dbReference type="SAM" id="SignalP"/>
    </source>
</evidence>
<dbReference type="InterPro" id="IPR000859">
    <property type="entry name" value="CUB_dom"/>
</dbReference>
<evidence type="ECO:0000256" key="2">
    <source>
        <dbReference type="ARBA" id="ARBA00022801"/>
    </source>
</evidence>
<dbReference type="PROSITE" id="PS01180">
    <property type="entry name" value="CUB"/>
    <property type="match status" value="1"/>
</dbReference>
<dbReference type="InterPro" id="IPR000601">
    <property type="entry name" value="PKD_dom"/>
</dbReference>
<feature type="non-terminal residue" evidence="8">
    <location>
        <position position="724"/>
    </location>
</feature>
<dbReference type="SUPFAM" id="SSF49854">
    <property type="entry name" value="Spermadhesin, CUB domain"/>
    <property type="match status" value="1"/>
</dbReference>
<feature type="signal peptide" evidence="4">
    <location>
        <begin position="1"/>
        <end position="18"/>
    </location>
</feature>
<dbReference type="PROSITE" id="PS50093">
    <property type="entry name" value="PKD"/>
    <property type="match status" value="1"/>
</dbReference>
<feature type="chain" id="PRO_5045109753" evidence="4">
    <location>
        <begin position="19"/>
        <end position="724"/>
    </location>
</feature>
<dbReference type="CDD" id="cd00146">
    <property type="entry name" value="PKD"/>
    <property type="match status" value="1"/>
</dbReference>
<dbReference type="Gene3D" id="2.60.120.290">
    <property type="entry name" value="Spermadhesin, CUB domain"/>
    <property type="match status" value="1"/>
</dbReference>
<name>A0ABY2GA60_9FLAO</name>
<dbReference type="InterPro" id="IPR035986">
    <property type="entry name" value="PKD_dom_sf"/>
</dbReference>
<feature type="domain" description="CUB" evidence="5">
    <location>
        <begin position="24"/>
        <end position="138"/>
    </location>
</feature>
<evidence type="ECO:0000313" key="9">
    <source>
        <dbReference type="Proteomes" id="UP000294930"/>
    </source>
</evidence>
<dbReference type="Pfam" id="PF18911">
    <property type="entry name" value="PKD_4"/>
    <property type="match status" value="1"/>
</dbReference>
<dbReference type="Gene3D" id="2.60.120.260">
    <property type="entry name" value="Galactose-binding domain-like"/>
    <property type="match status" value="1"/>
</dbReference>
<feature type="domain" description="PKD" evidence="6">
    <location>
        <begin position="181"/>
        <end position="220"/>
    </location>
</feature>